<evidence type="ECO:0000313" key="5">
    <source>
        <dbReference type="Proteomes" id="UP001453229"/>
    </source>
</evidence>
<feature type="transmembrane region" description="Helical" evidence="2">
    <location>
        <begin position="99"/>
        <end position="121"/>
    </location>
</feature>
<evidence type="ECO:0000313" key="4">
    <source>
        <dbReference type="EMBL" id="XAD56383.1"/>
    </source>
</evidence>
<name>A0ABZ3CZA0_9GAMM</name>
<feature type="domain" description="DUF4396" evidence="3">
    <location>
        <begin position="96"/>
        <end position="236"/>
    </location>
</feature>
<dbReference type="InterPro" id="IPR025509">
    <property type="entry name" value="DUF4396"/>
</dbReference>
<dbReference type="Pfam" id="PF14342">
    <property type="entry name" value="DUF4396"/>
    <property type="match status" value="1"/>
</dbReference>
<evidence type="ECO:0000256" key="2">
    <source>
        <dbReference type="SAM" id="Phobius"/>
    </source>
</evidence>
<feature type="compositionally biased region" description="Basic and acidic residues" evidence="1">
    <location>
        <begin position="71"/>
        <end position="93"/>
    </location>
</feature>
<protein>
    <submittedName>
        <fullName evidence="4">DUF4396 domain-containing protein</fullName>
    </submittedName>
</protein>
<sequence length="239" mass="25918">MLTVWSWGFLLLGGATAVAIAVDVSRRPQPMSIMNVTWPITGLYMPLVGWWAYCKMGRAAPRAAAGQQDQAGHDHHAHADHGHDHGHHHGSDKPKWQSVFVSATHCGGGCTLGDVVTAPIATATGFALLGSTVLGHFALAFVGAYLFGVLFQYLPIRAMSDAGPAQALKDAIKADTLSLIAFQIGMYLWMLIALHAWLGEMDAFTAPFWFMMQIAMLVGFMTSYPANWLLIERGIKHGM</sequence>
<feature type="transmembrane region" description="Helical" evidence="2">
    <location>
        <begin position="133"/>
        <end position="156"/>
    </location>
</feature>
<accession>A0ABZ3CZA0</accession>
<feature type="transmembrane region" description="Helical" evidence="2">
    <location>
        <begin position="31"/>
        <end position="53"/>
    </location>
</feature>
<feature type="transmembrane region" description="Helical" evidence="2">
    <location>
        <begin position="210"/>
        <end position="231"/>
    </location>
</feature>
<proteinExistence type="predicted"/>
<reference evidence="4 5" key="1">
    <citation type="submission" date="2024-04" db="EMBL/GenBank/DDBJ databases">
        <title>Salinicola lusitanus LLJ914,a marine bacterium isolated from the Okinawa Trough.</title>
        <authorList>
            <person name="Li J."/>
        </authorList>
    </citation>
    <scope>NUCLEOTIDE SEQUENCE [LARGE SCALE GENOMIC DNA]</scope>
    <source>
        <strain evidence="4 5">LLJ914</strain>
    </source>
</reference>
<evidence type="ECO:0000259" key="3">
    <source>
        <dbReference type="Pfam" id="PF14342"/>
    </source>
</evidence>
<keyword evidence="2" id="KW-1133">Transmembrane helix</keyword>
<organism evidence="4 5">
    <name type="scientific">Salinicola lusitanus</name>
    <dbReference type="NCBI Taxonomy" id="1949085"/>
    <lineage>
        <taxon>Bacteria</taxon>
        <taxon>Pseudomonadati</taxon>
        <taxon>Pseudomonadota</taxon>
        <taxon>Gammaproteobacteria</taxon>
        <taxon>Oceanospirillales</taxon>
        <taxon>Halomonadaceae</taxon>
        <taxon>Salinicola</taxon>
    </lineage>
</organism>
<keyword evidence="2" id="KW-0472">Membrane</keyword>
<feature type="transmembrane region" description="Helical" evidence="2">
    <location>
        <begin position="177"/>
        <end position="198"/>
    </location>
</feature>
<dbReference type="Proteomes" id="UP001453229">
    <property type="component" value="Chromosome"/>
</dbReference>
<gene>
    <name evidence="4" type="ORF">AAGT95_10455</name>
</gene>
<feature type="region of interest" description="Disordered" evidence="1">
    <location>
        <begin position="64"/>
        <end position="93"/>
    </location>
</feature>
<evidence type="ECO:0000256" key="1">
    <source>
        <dbReference type="SAM" id="MobiDB-lite"/>
    </source>
</evidence>
<dbReference type="EMBL" id="CP151919">
    <property type="protein sequence ID" value="XAD56383.1"/>
    <property type="molecule type" value="Genomic_DNA"/>
</dbReference>
<dbReference type="RefSeq" id="WP_342596444.1">
    <property type="nucleotide sequence ID" value="NZ_CP151919.1"/>
</dbReference>
<keyword evidence="2" id="KW-0812">Transmembrane</keyword>
<keyword evidence="5" id="KW-1185">Reference proteome</keyword>